<comment type="caution">
    <text evidence="2">The sequence shown here is derived from an EMBL/GenBank/DDBJ whole genome shotgun (WGS) entry which is preliminary data.</text>
</comment>
<feature type="domain" description="Transcription factor zinc-finger" evidence="1">
    <location>
        <begin position="3"/>
        <end position="42"/>
    </location>
</feature>
<dbReference type="InterPro" id="IPR027392">
    <property type="entry name" value="TF_Znf"/>
</dbReference>
<dbReference type="Pfam" id="PF13453">
    <property type="entry name" value="Zn_ribbon_TFIIB"/>
    <property type="match status" value="2"/>
</dbReference>
<proteinExistence type="predicted"/>
<gene>
    <name evidence="2" type="ORF">COW36_08170</name>
</gene>
<dbReference type="Proteomes" id="UP000231019">
    <property type="component" value="Unassembled WGS sequence"/>
</dbReference>
<organism evidence="2 3">
    <name type="scientific">bacterium (Candidatus Blackallbacteria) CG17_big_fil_post_rev_8_21_14_2_50_48_46</name>
    <dbReference type="NCBI Taxonomy" id="2014261"/>
    <lineage>
        <taxon>Bacteria</taxon>
        <taxon>Candidatus Blackallbacteria</taxon>
    </lineage>
</organism>
<dbReference type="EMBL" id="PFFQ01000023">
    <property type="protein sequence ID" value="PIW17465.1"/>
    <property type="molecule type" value="Genomic_DNA"/>
</dbReference>
<evidence type="ECO:0000313" key="3">
    <source>
        <dbReference type="Proteomes" id="UP000231019"/>
    </source>
</evidence>
<protein>
    <recommendedName>
        <fullName evidence="1">Transcription factor zinc-finger domain-containing protein</fullName>
    </recommendedName>
</protein>
<dbReference type="AlphaFoldDB" id="A0A2M7G647"/>
<sequence length="239" mass="24756">MLCPACQETLCEISVPPVKVDVCLMGCKGIWFDRGELEKVLKNTPEADQLMNATGWEVKNPEAGQARSCPHCVDISLKTFKWGSQYPVELDVCPGCGGYWLDAGELLLVAENLKQGEKLPQVKPVLKPGVSLEQGEPSVSDILAWEVAAEAVETAIWFAPEIMDAGVAVAEALPGAGEALLSAPGALIEGAGVAAETVGALAEGMAEGVGAMAEGVGAVAEGMGDLVGAVFEFLGGLFN</sequence>
<accession>A0A2M7G647</accession>
<reference evidence="2 3" key="1">
    <citation type="submission" date="2017-09" db="EMBL/GenBank/DDBJ databases">
        <title>Depth-based differentiation of microbial function through sediment-hosted aquifers and enrichment of novel symbionts in the deep terrestrial subsurface.</title>
        <authorList>
            <person name="Probst A.J."/>
            <person name="Ladd B."/>
            <person name="Jarett J.K."/>
            <person name="Geller-Mcgrath D.E."/>
            <person name="Sieber C.M."/>
            <person name="Emerson J.B."/>
            <person name="Anantharaman K."/>
            <person name="Thomas B.C."/>
            <person name="Malmstrom R."/>
            <person name="Stieglmeier M."/>
            <person name="Klingl A."/>
            <person name="Woyke T."/>
            <person name="Ryan C.M."/>
            <person name="Banfield J.F."/>
        </authorList>
    </citation>
    <scope>NUCLEOTIDE SEQUENCE [LARGE SCALE GENOMIC DNA]</scope>
    <source>
        <strain evidence="2">CG17_big_fil_post_rev_8_21_14_2_50_48_46</strain>
    </source>
</reference>
<feature type="domain" description="Transcription factor zinc-finger" evidence="1">
    <location>
        <begin position="69"/>
        <end position="107"/>
    </location>
</feature>
<evidence type="ECO:0000259" key="1">
    <source>
        <dbReference type="Pfam" id="PF13453"/>
    </source>
</evidence>
<name>A0A2M7G647_9BACT</name>
<evidence type="ECO:0000313" key="2">
    <source>
        <dbReference type="EMBL" id="PIW17465.1"/>
    </source>
</evidence>